<dbReference type="GO" id="GO:0006355">
    <property type="term" value="P:regulation of DNA-templated transcription"/>
    <property type="evidence" value="ECO:0007669"/>
    <property type="project" value="InterPro"/>
</dbReference>
<accession>K1V5V5</accession>
<comment type="caution">
    <text evidence="6">The sequence shown here is derived from an EMBL/GenBank/DDBJ whole genome shotgun (WGS) entry which is preliminary data.</text>
</comment>
<feature type="compositionally biased region" description="Low complexity" evidence="4">
    <location>
        <begin position="209"/>
        <end position="241"/>
    </location>
</feature>
<dbReference type="eggNOG" id="KOG3149">
    <property type="taxonomic scope" value="Eukaryota"/>
</dbReference>
<evidence type="ECO:0000313" key="6">
    <source>
        <dbReference type="EMBL" id="EKC99384.1"/>
    </source>
</evidence>
<reference evidence="6 7" key="1">
    <citation type="journal article" date="2012" name="Eukaryot. Cell">
        <title>Genome sequence of the Trichosporon asahii environmental strain CBS 8904.</title>
        <authorList>
            <person name="Yang R.Y."/>
            <person name="Li H.T."/>
            <person name="Zhu H."/>
            <person name="Zhou G.P."/>
            <person name="Wang M."/>
            <person name="Wang L."/>
        </authorList>
    </citation>
    <scope>NUCLEOTIDE SEQUENCE [LARGE SCALE GENOMIC DNA]</scope>
    <source>
        <strain evidence="6 7">CBS 8904</strain>
    </source>
</reference>
<evidence type="ECO:0000259" key="5">
    <source>
        <dbReference type="PROSITE" id="PS51037"/>
    </source>
</evidence>
<comment type="similarity">
    <text evidence="3">Belongs to the YAF9 family.</text>
</comment>
<feature type="compositionally biased region" description="Low complexity" evidence="4">
    <location>
        <begin position="161"/>
        <end position="183"/>
    </location>
</feature>
<comment type="subcellular location">
    <subcellularLocation>
        <location evidence="3">Nucleus</location>
    </subcellularLocation>
    <subcellularLocation>
        <location evidence="3">Cytoplasm</location>
    </subcellularLocation>
</comment>
<comment type="subunit">
    <text evidence="3">Component of the SWR1 chromatin-remodeling complex and of the NuA4 histone acetyltransferase complex.</text>
</comment>
<protein>
    <recommendedName>
        <fullName evidence="3">Protein AF-9 homolog</fullName>
    </recommendedName>
</protein>
<comment type="function">
    <text evidence="3">Component of the SWR1 complex which mediates the ATP-dependent exchange of histone H2A for an H2A variant leading to transcriptional regulation of selected genes by chromatin remodeling. Component of the NuA4 histone acetyltransferase complex which is involved in transcriptional activation of selected genes principally by acetylation of nucleosomal histones H4 and H2A. The NuA4 complex is also involved in DNA repair. Yaf9 may also be required for viability in conditions in which the structural integrity of the spindle is compromised.</text>
</comment>
<feature type="compositionally biased region" description="Pro residues" evidence="4">
    <location>
        <begin position="242"/>
        <end position="252"/>
    </location>
</feature>
<dbReference type="HOGENOM" id="CLU_051385_2_1_1"/>
<keyword evidence="3" id="KW-0156">Chromatin regulator</keyword>
<feature type="region of interest" description="Disordered" evidence="4">
    <location>
        <begin position="149"/>
        <end position="252"/>
    </location>
</feature>
<keyword evidence="3" id="KW-0175">Coiled coil</keyword>
<gene>
    <name evidence="3" type="primary">YAF9</name>
    <name evidence="6" type="ORF">A1Q2_06321</name>
</gene>
<keyword evidence="3" id="KW-0227">DNA damage</keyword>
<feature type="domain" description="YEATS" evidence="5">
    <location>
        <begin position="4"/>
        <end position="285"/>
    </location>
</feature>
<feature type="compositionally biased region" description="Polar residues" evidence="4">
    <location>
        <begin position="325"/>
        <end position="340"/>
    </location>
</feature>
<dbReference type="InterPro" id="IPR055129">
    <property type="entry name" value="YEATS_dom"/>
</dbReference>
<dbReference type="OrthoDB" id="16041at2759"/>
<dbReference type="InParanoid" id="K1V5V5"/>
<dbReference type="AlphaFoldDB" id="K1V5V5"/>
<dbReference type="InterPro" id="IPR005033">
    <property type="entry name" value="YEATS"/>
</dbReference>
<sequence length="408" mass="44261">MIPGNERVKVHRPIIYGSQARLLTEEEKAKAPPGHPQPQLTPDTHKWTIFLTSAATPPPEPKSSTDAPPVEIDKDYIPGGEDDMSYLIKRVVFRLHDTYPTPNRMCEKPPYQVSETGWGEFTVQIKVTFVPEAGEKAITLQHPIKLHHWGEPIEAPPPVTAAPTPAETPVPATAAPGVETTPANASTTATDDLKEAKAEPDTPVQPSVPASTAGEASTEASTDAATGTATPAVDSATVATPSAPPAAAAPPIPTVASTYPVHSWQYDEMVFSDPPANFLQILEEHPPTPLPARNRRPRDQREQHDMKTGNSKKKRAISRVGSRAGTETRQGTPVTPMTPQTPIPGQVGVPGEPGSADVPLEFSLEMEKGELNKLTETRIRIVQEMDRWRERLISQEKELAKLKEELRG</sequence>
<evidence type="ECO:0000313" key="7">
    <source>
        <dbReference type="Proteomes" id="UP000006757"/>
    </source>
</evidence>
<organism evidence="6 7">
    <name type="scientific">Trichosporon asahii var. asahii (strain CBS 8904)</name>
    <name type="common">Yeast</name>
    <dbReference type="NCBI Taxonomy" id="1220162"/>
    <lineage>
        <taxon>Eukaryota</taxon>
        <taxon>Fungi</taxon>
        <taxon>Dikarya</taxon>
        <taxon>Basidiomycota</taxon>
        <taxon>Agaricomycotina</taxon>
        <taxon>Tremellomycetes</taxon>
        <taxon>Trichosporonales</taxon>
        <taxon>Trichosporonaceae</taxon>
        <taxon>Trichosporon</taxon>
    </lineage>
</organism>
<evidence type="ECO:0000256" key="4">
    <source>
        <dbReference type="SAM" id="MobiDB-lite"/>
    </source>
</evidence>
<feature type="compositionally biased region" description="Basic and acidic residues" evidence="4">
    <location>
        <begin position="191"/>
        <end position="200"/>
    </location>
</feature>
<keyword evidence="3" id="KW-0963">Cytoplasm</keyword>
<comment type="domain">
    <text evidence="3">The coiled-coil domain is required for assembly into the NuA4 complex.</text>
</comment>
<dbReference type="Pfam" id="PF03366">
    <property type="entry name" value="YEATS"/>
    <property type="match status" value="1"/>
</dbReference>
<dbReference type="Gene3D" id="2.60.40.1970">
    <property type="entry name" value="YEATS domain"/>
    <property type="match status" value="1"/>
</dbReference>
<keyword evidence="3" id="KW-0805">Transcription regulation</keyword>
<dbReference type="InterPro" id="IPR038704">
    <property type="entry name" value="YEAST_sf"/>
</dbReference>
<evidence type="ECO:0000256" key="3">
    <source>
        <dbReference type="RuleBase" id="RU367117"/>
    </source>
</evidence>
<dbReference type="GO" id="GO:0000812">
    <property type="term" value="C:Swr1 complex"/>
    <property type="evidence" value="ECO:0007669"/>
    <property type="project" value="UniProtKB-UniRule"/>
</dbReference>
<dbReference type="GO" id="GO:0006325">
    <property type="term" value="P:chromatin organization"/>
    <property type="evidence" value="ECO:0007669"/>
    <property type="project" value="UniProtKB-KW"/>
</dbReference>
<dbReference type="GO" id="GO:0006281">
    <property type="term" value="P:DNA repair"/>
    <property type="evidence" value="ECO:0007669"/>
    <property type="project" value="UniProtKB-UniRule"/>
</dbReference>
<dbReference type="GO" id="GO:0005737">
    <property type="term" value="C:cytoplasm"/>
    <property type="evidence" value="ECO:0007669"/>
    <property type="project" value="UniProtKB-SubCell"/>
</dbReference>
<feature type="region of interest" description="Disordered" evidence="4">
    <location>
        <begin position="22"/>
        <end position="73"/>
    </location>
</feature>
<dbReference type="PANTHER" id="PTHR23195">
    <property type="entry name" value="YEATS DOMAIN"/>
    <property type="match status" value="1"/>
</dbReference>
<dbReference type="PROSITE" id="PS51037">
    <property type="entry name" value="YEATS"/>
    <property type="match status" value="1"/>
</dbReference>
<proteinExistence type="inferred from homology"/>
<keyword evidence="3" id="KW-0010">Activator</keyword>
<evidence type="ECO:0000256" key="1">
    <source>
        <dbReference type="ARBA" id="ARBA00023242"/>
    </source>
</evidence>
<keyword evidence="3" id="KW-0804">Transcription</keyword>
<dbReference type="Proteomes" id="UP000006757">
    <property type="component" value="Unassembled WGS sequence"/>
</dbReference>
<keyword evidence="3" id="KW-0234">DNA repair</keyword>
<feature type="coiled-coil region" evidence="3">
    <location>
        <begin position="371"/>
        <end position="405"/>
    </location>
</feature>
<keyword evidence="7" id="KW-1185">Reference proteome</keyword>
<evidence type="ECO:0000256" key="2">
    <source>
        <dbReference type="PROSITE-ProRule" id="PRU00376"/>
    </source>
</evidence>
<name>K1V5V5_TRIAC</name>
<dbReference type="STRING" id="1220162.K1V5V5"/>
<feature type="compositionally biased region" description="Basic and acidic residues" evidence="4">
    <location>
        <begin position="297"/>
        <end position="307"/>
    </location>
</feature>
<feature type="region of interest" description="Disordered" evidence="4">
    <location>
        <begin position="284"/>
        <end position="351"/>
    </location>
</feature>
<dbReference type="EMBL" id="AMBO01000372">
    <property type="protein sequence ID" value="EKC99384.1"/>
    <property type="molecule type" value="Genomic_DNA"/>
</dbReference>
<keyword evidence="1 2" id="KW-0539">Nucleus</keyword>